<sequence>MPLCGAVTKLTRPALDADGCTLRTPAAVPTVSVRREEGGRGRGGEGRIDSGRKESRKSSAEGDWRRCTQTLSSSLVKGEGETWRNGYEQLGRRREIGRDAKAEEVRGDDAA</sequence>
<protein>
    <submittedName>
        <fullName evidence="2">Uncharacterized protein</fullName>
    </submittedName>
</protein>
<reference evidence="2" key="1">
    <citation type="submission" date="2024-04" db="EMBL/GenBank/DDBJ databases">
        <authorList>
            <consortium name="Molecular Ecology Group"/>
        </authorList>
    </citation>
    <scope>NUCLEOTIDE SEQUENCE</scope>
</reference>
<feature type="compositionally biased region" description="Basic and acidic residues" evidence="1">
    <location>
        <begin position="90"/>
        <end position="111"/>
    </location>
</feature>
<organism evidence="2 3">
    <name type="scientific">Lasius platythorax</name>
    <dbReference type="NCBI Taxonomy" id="488582"/>
    <lineage>
        <taxon>Eukaryota</taxon>
        <taxon>Metazoa</taxon>
        <taxon>Ecdysozoa</taxon>
        <taxon>Arthropoda</taxon>
        <taxon>Hexapoda</taxon>
        <taxon>Insecta</taxon>
        <taxon>Pterygota</taxon>
        <taxon>Neoptera</taxon>
        <taxon>Endopterygota</taxon>
        <taxon>Hymenoptera</taxon>
        <taxon>Apocrita</taxon>
        <taxon>Aculeata</taxon>
        <taxon>Formicoidea</taxon>
        <taxon>Formicidae</taxon>
        <taxon>Formicinae</taxon>
        <taxon>Lasius</taxon>
        <taxon>Lasius</taxon>
    </lineage>
</organism>
<accession>A0AAV2P9R0</accession>
<feature type="region of interest" description="Disordered" evidence="1">
    <location>
        <begin position="33"/>
        <end position="111"/>
    </location>
</feature>
<evidence type="ECO:0000256" key="1">
    <source>
        <dbReference type="SAM" id="MobiDB-lite"/>
    </source>
</evidence>
<feature type="compositionally biased region" description="Basic and acidic residues" evidence="1">
    <location>
        <begin position="33"/>
        <end position="66"/>
    </location>
</feature>
<proteinExistence type="predicted"/>
<dbReference type="EMBL" id="OZ034831">
    <property type="protein sequence ID" value="CAL1688324.1"/>
    <property type="molecule type" value="Genomic_DNA"/>
</dbReference>
<dbReference type="Proteomes" id="UP001497644">
    <property type="component" value="Chromosome 8"/>
</dbReference>
<gene>
    <name evidence="2" type="ORF">LPLAT_LOCUS13408</name>
</gene>
<name>A0AAV2P9R0_9HYME</name>
<keyword evidence="3" id="KW-1185">Reference proteome</keyword>
<dbReference type="AlphaFoldDB" id="A0AAV2P9R0"/>
<evidence type="ECO:0000313" key="2">
    <source>
        <dbReference type="EMBL" id="CAL1688324.1"/>
    </source>
</evidence>
<evidence type="ECO:0000313" key="3">
    <source>
        <dbReference type="Proteomes" id="UP001497644"/>
    </source>
</evidence>